<dbReference type="OrthoDB" id="2692685at2759"/>
<proteinExistence type="predicted"/>
<evidence type="ECO:0000313" key="2">
    <source>
        <dbReference type="Proteomes" id="UP000183567"/>
    </source>
</evidence>
<comment type="caution">
    <text evidence="1">The sequence shown here is derived from an EMBL/GenBank/DDBJ whole genome shotgun (WGS) entry which is preliminary data.</text>
</comment>
<organism evidence="1 2">
    <name type="scientific">Rhizopogon vesiculosus</name>
    <dbReference type="NCBI Taxonomy" id="180088"/>
    <lineage>
        <taxon>Eukaryota</taxon>
        <taxon>Fungi</taxon>
        <taxon>Dikarya</taxon>
        <taxon>Basidiomycota</taxon>
        <taxon>Agaricomycotina</taxon>
        <taxon>Agaricomycetes</taxon>
        <taxon>Agaricomycetidae</taxon>
        <taxon>Boletales</taxon>
        <taxon>Suillineae</taxon>
        <taxon>Rhizopogonaceae</taxon>
        <taxon>Rhizopogon</taxon>
    </lineage>
</organism>
<keyword evidence="2" id="KW-1185">Reference proteome</keyword>
<dbReference type="Proteomes" id="UP000183567">
    <property type="component" value="Unassembled WGS sequence"/>
</dbReference>
<sequence>MATVLNAPSLLPLISDLRGMSYFEVACLTVVVYDWGAHDTIVYRENY</sequence>
<protein>
    <submittedName>
        <fullName evidence="1">Uncharacterized protein</fullName>
    </submittedName>
</protein>
<gene>
    <name evidence="1" type="ORF">AZE42_02551</name>
</gene>
<evidence type="ECO:0000313" key="1">
    <source>
        <dbReference type="EMBL" id="OJA21252.1"/>
    </source>
</evidence>
<reference evidence="1 2" key="1">
    <citation type="submission" date="2016-03" db="EMBL/GenBank/DDBJ databases">
        <title>Comparative genomics of the ectomycorrhizal sister species Rhizopogon vinicolor and Rhizopogon vesiculosus (Basidiomycota: Boletales) reveals a divergence of the mating type B locus.</title>
        <authorList>
            <person name="Mujic A.B."/>
            <person name="Kuo A."/>
            <person name="Tritt A."/>
            <person name="Lipzen A."/>
            <person name="Chen C."/>
            <person name="Johnson J."/>
            <person name="Sharma A."/>
            <person name="Barry K."/>
            <person name="Grigoriev I.V."/>
            <person name="Spatafora J.W."/>
        </authorList>
    </citation>
    <scope>NUCLEOTIDE SEQUENCE [LARGE SCALE GENOMIC DNA]</scope>
    <source>
        <strain evidence="1 2">AM-OR11-056</strain>
    </source>
</reference>
<name>A0A1J8RBJ0_9AGAM</name>
<accession>A0A1J8RBJ0</accession>
<dbReference type="AlphaFoldDB" id="A0A1J8RBJ0"/>
<dbReference type="EMBL" id="LVVM01000230">
    <property type="protein sequence ID" value="OJA21252.1"/>
    <property type="molecule type" value="Genomic_DNA"/>
</dbReference>